<accession>X8JHF0</accession>
<proteinExistence type="predicted"/>
<name>X8JHF0_9AGAM</name>
<protein>
    <submittedName>
        <fullName evidence="1">Uncharacterized protein</fullName>
    </submittedName>
</protein>
<dbReference type="Proteomes" id="UP000030108">
    <property type="component" value="Unassembled WGS sequence"/>
</dbReference>
<organism evidence="1 2">
    <name type="scientific">Rhizoctonia solani AG-3 Rhs1AP</name>
    <dbReference type="NCBI Taxonomy" id="1086054"/>
    <lineage>
        <taxon>Eukaryota</taxon>
        <taxon>Fungi</taxon>
        <taxon>Dikarya</taxon>
        <taxon>Basidiomycota</taxon>
        <taxon>Agaricomycotina</taxon>
        <taxon>Agaricomycetes</taxon>
        <taxon>Cantharellales</taxon>
        <taxon>Ceratobasidiaceae</taxon>
        <taxon>Rhizoctonia</taxon>
    </lineage>
</organism>
<reference evidence="2" key="1">
    <citation type="journal article" date="2014" name="Genome Announc.">
        <title>Draft genome sequence of the plant-pathogenic soil fungus Rhizoctonia solani anastomosis group 3 strain Rhs1AP.</title>
        <authorList>
            <person name="Cubeta M.A."/>
            <person name="Thomas E."/>
            <person name="Dean R.A."/>
            <person name="Jabaji S."/>
            <person name="Neate S.M."/>
            <person name="Tavantzis S."/>
            <person name="Toda T."/>
            <person name="Vilgalys R."/>
            <person name="Bharathan N."/>
            <person name="Fedorova-Abrams N."/>
            <person name="Pakala S.B."/>
            <person name="Pakala S.M."/>
            <person name="Zafar N."/>
            <person name="Joardar V."/>
            <person name="Losada L."/>
            <person name="Nierman W.C."/>
        </authorList>
    </citation>
    <scope>NUCLEOTIDE SEQUENCE [LARGE SCALE GENOMIC DNA]</scope>
    <source>
        <strain evidence="2">AG-3</strain>
    </source>
</reference>
<dbReference type="EMBL" id="JATN01000316">
    <property type="protein sequence ID" value="EUC63114.1"/>
    <property type="molecule type" value="Genomic_DNA"/>
</dbReference>
<evidence type="ECO:0000313" key="2">
    <source>
        <dbReference type="Proteomes" id="UP000030108"/>
    </source>
</evidence>
<comment type="caution">
    <text evidence="1">The sequence shown here is derived from an EMBL/GenBank/DDBJ whole genome shotgun (WGS) entry which is preliminary data.</text>
</comment>
<dbReference type="AlphaFoldDB" id="X8JHF0"/>
<gene>
    <name evidence="1" type="ORF">RSOL_480050</name>
</gene>
<sequence>MSVRFQRATPSSSPSTMARNCTIFLTNISPT</sequence>
<evidence type="ECO:0000313" key="1">
    <source>
        <dbReference type="EMBL" id="EUC63114.1"/>
    </source>
</evidence>